<evidence type="ECO:0000313" key="2">
    <source>
        <dbReference type="Proteomes" id="UP000324800"/>
    </source>
</evidence>
<evidence type="ECO:0000313" key="1">
    <source>
        <dbReference type="EMBL" id="KAA6354324.1"/>
    </source>
</evidence>
<proteinExistence type="predicted"/>
<reference evidence="1 2" key="1">
    <citation type="submission" date="2019-03" db="EMBL/GenBank/DDBJ databases">
        <title>Single cell metagenomics reveals metabolic interactions within the superorganism composed of flagellate Streblomastix strix and complex community of Bacteroidetes bacteria on its surface.</title>
        <authorList>
            <person name="Treitli S.C."/>
            <person name="Kolisko M."/>
            <person name="Husnik F."/>
            <person name="Keeling P."/>
            <person name="Hampl V."/>
        </authorList>
    </citation>
    <scope>NUCLEOTIDE SEQUENCE [LARGE SCALE GENOMIC DNA]</scope>
    <source>
        <strain evidence="1">ST1C</strain>
    </source>
</reference>
<sequence>MVQPYRGQPSVIISGTRRDINYRYPQLYENLQCKGNISSTIERNVPACSEMQQVNVEDTIFSRFYCLNHKFEQPMPAQICCCPPKKQ</sequence>
<protein>
    <submittedName>
        <fullName evidence="1">Uncharacterized protein</fullName>
    </submittedName>
</protein>
<gene>
    <name evidence="1" type="ORF">EZS28_050149</name>
</gene>
<dbReference type="Proteomes" id="UP000324800">
    <property type="component" value="Unassembled WGS sequence"/>
</dbReference>
<comment type="caution">
    <text evidence="1">The sequence shown here is derived from an EMBL/GenBank/DDBJ whole genome shotgun (WGS) entry which is preliminary data.</text>
</comment>
<dbReference type="AlphaFoldDB" id="A0A5J4T7H1"/>
<organism evidence="1 2">
    <name type="scientific">Streblomastix strix</name>
    <dbReference type="NCBI Taxonomy" id="222440"/>
    <lineage>
        <taxon>Eukaryota</taxon>
        <taxon>Metamonada</taxon>
        <taxon>Preaxostyla</taxon>
        <taxon>Oxymonadida</taxon>
        <taxon>Streblomastigidae</taxon>
        <taxon>Streblomastix</taxon>
    </lineage>
</organism>
<dbReference type="EMBL" id="SNRW01036513">
    <property type="protein sequence ID" value="KAA6354324.1"/>
    <property type="molecule type" value="Genomic_DNA"/>
</dbReference>
<name>A0A5J4T7H1_9EUKA</name>
<accession>A0A5J4T7H1</accession>